<name>A0A0A7V230_9ARCH</name>
<gene>
    <name evidence="3" type="ORF">A7X95_02600</name>
    <name evidence="2" type="ORF">T478_0948</name>
</gene>
<keyword evidence="1" id="KW-0812">Transmembrane</keyword>
<organism evidence="2 4">
    <name type="scientific">Candidatus Nitrosopelagicus brevis</name>
    <dbReference type="NCBI Taxonomy" id="1410606"/>
    <lineage>
        <taxon>Archaea</taxon>
        <taxon>Nitrososphaerota</taxon>
    </lineage>
</organism>
<reference evidence="3" key="3">
    <citation type="submission" date="2016-05" db="EMBL/GenBank/DDBJ databases">
        <authorList>
            <person name="Lavstsen T."/>
            <person name="Jespersen J.S."/>
        </authorList>
    </citation>
    <scope>NUCLEOTIDE SEQUENCE [LARGE SCALE GENOMIC DNA]</scope>
    <source>
        <strain evidence="3">U25</strain>
    </source>
</reference>
<evidence type="ECO:0000256" key="1">
    <source>
        <dbReference type="SAM" id="Phobius"/>
    </source>
</evidence>
<feature type="transmembrane region" description="Helical" evidence="1">
    <location>
        <begin position="76"/>
        <end position="92"/>
    </location>
</feature>
<dbReference type="HOGENOM" id="CLU_1901837_0_0_2"/>
<evidence type="ECO:0000313" key="5">
    <source>
        <dbReference type="Proteomes" id="UP000241022"/>
    </source>
</evidence>
<dbReference type="STRING" id="1410606.T478_0948"/>
<feature type="transmembrane region" description="Helical" evidence="1">
    <location>
        <begin position="44"/>
        <end position="69"/>
    </location>
</feature>
<dbReference type="GeneID" id="24816837"/>
<dbReference type="KEGG" id="nbv:T478_0948"/>
<keyword evidence="1" id="KW-0472">Membrane</keyword>
<dbReference type="AlphaFoldDB" id="A0A0A7V230"/>
<protein>
    <submittedName>
        <fullName evidence="2">Uncharacterized protein</fullName>
    </submittedName>
</protein>
<keyword evidence="5" id="KW-1185">Reference proteome</keyword>
<proteinExistence type="predicted"/>
<feature type="transmembrane region" description="Helical" evidence="1">
    <location>
        <begin position="112"/>
        <end position="129"/>
    </location>
</feature>
<reference evidence="3 5" key="4">
    <citation type="submission" date="2018-04" db="EMBL/GenBank/DDBJ databases">
        <title>Transcriptomics of ammonia oxidizing archaea.</title>
        <authorList>
            <person name="Carini P."/>
        </authorList>
    </citation>
    <scope>NUCLEOTIDE SEQUENCE [LARGE SCALE GENOMIC DNA]</scope>
    <source>
        <strain evidence="3 5">U25</strain>
    </source>
</reference>
<evidence type="ECO:0000313" key="3">
    <source>
        <dbReference type="EMBL" id="PTL88177.1"/>
    </source>
</evidence>
<feature type="transmembrane region" description="Helical" evidence="1">
    <location>
        <begin position="17"/>
        <end position="38"/>
    </location>
</feature>
<reference evidence="5" key="2">
    <citation type="submission" date="2016-05" db="EMBL/GenBank/DDBJ databases">
        <authorList>
            <person name="Dupont C."/>
            <person name="Santoro A."/>
        </authorList>
    </citation>
    <scope>NUCLEOTIDE SEQUENCE [LARGE SCALE GENOMIC DNA]</scope>
    <source>
        <strain evidence="5">U25</strain>
    </source>
</reference>
<evidence type="ECO:0000313" key="2">
    <source>
        <dbReference type="EMBL" id="AJA93082.1"/>
    </source>
</evidence>
<dbReference type="EMBL" id="LXWN01000001">
    <property type="protein sequence ID" value="PTL88177.1"/>
    <property type="molecule type" value="Genomic_DNA"/>
</dbReference>
<accession>A0A0A7V230</accession>
<reference evidence="2 4" key="1">
    <citation type="journal article" date="2015" name="Proc. Natl. Acad. Sci. U.S.A.">
        <title>Genomic and proteomic characterization of "Candidatus Nitrosopelagicus brevis": An ammonia-oxidizing archaeon from the open ocean.</title>
        <authorList>
            <person name="Santoro A.E."/>
            <person name="Dupont C.L."/>
            <person name="Richter R.A."/>
            <person name="Craig M.T."/>
            <person name="Carini P."/>
            <person name="McIlvin M.R."/>
            <person name="Yang Y."/>
            <person name="Orsi W.D."/>
            <person name="Moran D.M."/>
            <person name="Saito M.A."/>
        </authorList>
    </citation>
    <scope>NUCLEOTIDE SEQUENCE [LARGE SCALE GENOMIC DNA]</scope>
    <source>
        <strain evidence="2">CN25</strain>
        <strain evidence="4">V2</strain>
    </source>
</reference>
<dbReference type="Proteomes" id="UP000030944">
    <property type="component" value="Chromosome"/>
</dbReference>
<dbReference type="EMBL" id="CP007026">
    <property type="protein sequence ID" value="AJA93082.1"/>
    <property type="molecule type" value="Genomic_DNA"/>
</dbReference>
<evidence type="ECO:0000313" key="4">
    <source>
        <dbReference type="Proteomes" id="UP000030944"/>
    </source>
</evidence>
<dbReference type="Proteomes" id="UP000241022">
    <property type="component" value="Unassembled WGS sequence"/>
</dbReference>
<dbReference type="RefSeq" id="WP_048105528.1">
    <property type="nucleotide sequence ID" value="NZ_CP007026.1"/>
</dbReference>
<keyword evidence="1" id="KW-1133">Transmembrane helix</keyword>
<sequence>MENMFSYQKFAESKPKLLIAVILTTVGALSVPVLMPHIYHGAHIWHLLLHTSGIILSVFLAILSVNAYYKMRTKKMIITTIAFMVFTAAEIVQLLDATKTHVYNILESPSEIAHLMMLAMIGLLALAIFRRD</sequence>